<evidence type="ECO:0000313" key="1">
    <source>
        <dbReference type="EMBL" id="MBB5076341.1"/>
    </source>
</evidence>
<reference evidence="1 2" key="1">
    <citation type="submission" date="2020-08" db="EMBL/GenBank/DDBJ databases">
        <title>Genomic Encyclopedia of Type Strains, Phase IV (KMG-IV): sequencing the most valuable type-strain genomes for metagenomic binning, comparative biology and taxonomic classification.</title>
        <authorList>
            <person name="Goeker M."/>
        </authorList>
    </citation>
    <scope>NUCLEOTIDE SEQUENCE [LARGE SCALE GENOMIC DNA]</scope>
    <source>
        <strain evidence="1 2">DSM 45385</strain>
    </source>
</reference>
<dbReference type="Proteomes" id="UP000568380">
    <property type="component" value="Unassembled WGS sequence"/>
</dbReference>
<keyword evidence="2" id="KW-1185">Reference proteome</keyword>
<name>A0A7W7ZZZ6_9ACTN</name>
<dbReference type="EMBL" id="JACHIN010000002">
    <property type="protein sequence ID" value="MBB5076341.1"/>
    <property type="molecule type" value="Genomic_DNA"/>
</dbReference>
<protein>
    <recommendedName>
        <fullName evidence="3">Tetratricopeptide repeat protein</fullName>
    </recommendedName>
</protein>
<evidence type="ECO:0000313" key="2">
    <source>
        <dbReference type="Proteomes" id="UP000568380"/>
    </source>
</evidence>
<dbReference type="RefSeq" id="WP_184959784.1">
    <property type="nucleotide sequence ID" value="NZ_JACHIN010000002.1"/>
</dbReference>
<accession>A0A7W7ZZZ6</accession>
<dbReference type="AlphaFoldDB" id="A0A7W7ZZZ6"/>
<evidence type="ECO:0008006" key="3">
    <source>
        <dbReference type="Google" id="ProtNLM"/>
    </source>
</evidence>
<dbReference type="Pfam" id="PF13424">
    <property type="entry name" value="TPR_12"/>
    <property type="match status" value="1"/>
</dbReference>
<comment type="caution">
    <text evidence="1">The sequence shown here is derived from an EMBL/GenBank/DDBJ whole genome shotgun (WGS) entry which is preliminary data.</text>
</comment>
<dbReference type="Gene3D" id="1.25.40.10">
    <property type="entry name" value="Tetratricopeptide repeat domain"/>
    <property type="match status" value="1"/>
</dbReference>
<organism evidence="1 2">
    <name type="scientific">Nonomuraea endophytica</name>
    <dbReference type="NCBI Taxonomy" id="714136"/>
    <lineage>
        <taxon>Bacteria</taxon>
        <taxon>Bacillati</taxon>
        <taxon>Actinomycetota</taxon>
        <taxon>Actinomycetes</taxon>
        <taxon>Streptosporangiales</taxon>
        <taxon>Streptosporangiaceae</taxon>
        <taxon>Nonomuraea</taxon>
    </lineage>
</organism>
<sequence>MIGPPDAADSADTLTNRANLAYWMGDAVAAGAMYAEMLPISERVLGPEHPETPAVRANLAFWSDQAEARRLQ</sequence>
<gene>
    <name evidence="1" type="ORF">HNR40_001805</name>
</gene>
<proteinExistence type="predicted"/>
<dbReference type="InterPro" id="IPR011990">
    <property type="entry name" value="TPR-like_helical_dom_sf"/>
</dbReference>